<evidence type="ECO:0000313" key="1">
    <source>
        <dbReference type="EMBL" id="ADR18120.1"/>
    </source>
</evidence>
<gene>
    <name evidence="1" type="ordered locus">Calni_0207</name>
</gene>
<dbReference type="SUPFAM" id="SSF54611">
    <property type="entry name" value="SecB-like"/>
    <property type="match status" value="1"/>
</dbReference>
<dbReference type="HOGENOM" id="CLU_1821807_0_0_0"/>
<dbReference type="EMBL" id="CP002347">
    <property type="protein sequence ID" value="ADR18120.1"/>
    <property type="molecule type" value="Genomic_DNA"/>
</dbReference>
<reference evidence="1 2" key="2">
    <citation type="journal article" date="2011" name="Stand. Genomic Sci.">
        <title>Complete genome sequence of Calditerrivibrio nitroreducens type strain (Yu37-1).</title>
        <authorList>
            <person name="Pitluck S."/>
            <person name="Sikorski J."/>
            <person name="Zeytun A."/>
            <person name="Lapidus A."/>
            <person name="Nolan M."/>
            <person name="Lucas S."/>
            <person name="Hammon N."/>
            <person name="Deshpande S."/>
            <person name="Cheng J.F."/>
            <person name="Tapia R."/>
            <person name="Han C."/>
            <person name="Goodwin L."/>
            <person name="Liolios K."/>
            <person name="Pagani I."/>
            <person name="Ivanova N."/>
            <person name="Mavromatis K."/>
            <person name="Pati A."/>
            <person name="Chen A."/>
            <person name="Palaniappan K."/>
            <person name="Hauser L."/>
            <person name="Chang Y.J."/>
            <person name="Jeffries C.D."/>
            <person name="Detter J.C."/>
            <person name="Brambilla E."/>
            <person name="Djao O.D."/>
            <person name="Rohde M."/>
            <person name="Spring S."/>
            <person name="Goker M."/>
            <person name="Woyke T."/>
            <person name="Bristow J."/>
            <person name="Eisen J.A."/>
            <person name="Markowitz V."/>
            <person name="Hugenholtz P."/>
            <person name="Kyrpides N.C."/>
            <person name="Klenk H.P."/>
            <person name="Land M."/>
        </authorList>
    </citation>
    <scope>NUCLEOTIDE SEQUENCE [LARGE SCALE GENOMIC DNA]</scope>
    <source>
        <strain evidence="2">DSM 19672 / NBRC 101217 / Yu37-1</strain>
    </source>
</reference>
<sequence>MSNEATTQFAVGHTWFPAMSYNTYLVKPEEQDKFKPGITLDTVVQETAHINKLDDGKHLYRYAMEFKFRAVSPMEDKNYLVFDAAGLIRGDIIMDDEHDLELLKNFIKANQNIIAYPYIRTNVDGMLNKAGLPSLSMIIFY</sequence>
<dbReference type="InterPro" id="IPR035958">
    <property type="entry name" value="SecB-like_sf"/>
</dbReference>
<protein>
    <submittedName>
        <fullName evidence="1">Uncharacterized protein</fullName>
    </submittedName>
</protein>
<keyword evidence="2" id="KW-1185">Reference proteome</keyword>
<proteinExistence type="predicted"/>
<dbReference type="KEGG" id="cni:Calni_0207"/>
<dbReference type="AlphaFoldDB" id="E4TJ84"/>
<name>E4TJ84_CALNY</name>
<dbReference type="RefSeq" id="WP_013450337.1">
    <property type="nucleotide sequence ID" value="NC_014758.1"/>
</dbReference>
<dbReference type="STRING" id="768670.Calni_0207"/>
<dbReference type="Gene3D" id="3.10.420.10">
    <property type="entry name" value="SecB-like"/>
    <property type="match status" value="1"/>
</dbReference>
<organism evidence="1 2">
    <name type="scientific">Calditerrivibrio nitroreducens (strain DSM 19672 / NBRC 101217 / Yu37-1)</name>
    <dbReference type="NCBI Taxonomy" id="768670"/>
    <lineage>
        <taxon>Bacteria</taxon>
        <taxon>Pseudomonadati</taxon>
        <taxon>Deferribacterota</taxon>
        <taxon>Deferribacteres</taxon>
        <taxon>Deferribacterales</taxon>
        <taxon>Calditerrivibrionaceae</taxon>
    </lineage>
</organism>
<evidence type="ECO:0000313" key="2">
    <source>
        <dbReference type="Proteomes" id="UP000007039"/>
    </source>
</evidence>
<reference key="1">
    <citation type="submission" date="2010-11" db="EMBL/GenBank/DDBJ databases">
        <title>The complete genome of chromosome of Calditerrivibrio nitroreducens DSM 19672.</title>
        <authorList>
            <consortium name="US DOE Joint Genome Institute (JGI-PGF)"/>
            <person name="Lucas S."/>
            <person name="Copeland A."/>
            <person name="Lapidus A."/>
            <person name="Bruce D."/>
            <person name="Goodwin L."/>
            <person name="Pitluck S."/>
            <person name="Kyrpides N."/>
            <person name="Mavromatis K."/>
            <person name="Ivanova N."/>
            <person name="Mikhailova N."/>
            <person name="Zeytun A."/>
            <person name="Brettin T."/>
            <person name="Detter J.C."/>
            <person name="Tapia R."/>
            <person name="Han C."/>
            <person name="Land M."/>
            <person name="Hauser L."/>
            <person name="Markowitz V."/>
            <person name="Cheng J.-F."/>
            <person name="Hugenholtz P."/>
            <person name="Woyke T."/>
            <person name="Wu D."/>
            <person name="Spring S."/>
            <person name="Schroeder M."/>
            <person name="Brambilla E."/>
            <person name="Klenk H.-P."/>
            <person name="Eisen J.A."/>
        </authorList>
    </citation>
    <scope>NUCLEOTIDE SEQUENCE [LARGE SCALE GENOMIC DNA]</scope>
    <source>
        <strain>DSM 19672</strain>
    </source>
</reference>
<accession>E4TJ84</accession>
<dbReference type="Proteomes" id="UP000007039">
    <property type="component" value="Chromosome"/>
</dbReference>